<dbReference type="EMBL" id="KB559790">
    <property type="protein sequence ID" value="EMP28928.1"/>
    <property type="molecule type" value="Genomic_DNA"/>
</dbReference>
<dbReference type="Proteomes" id="UP000031443">
    <property type="component" value="Unassembled WGS sequence"/>
</dbReference>
<dbReference type="SUPFAM" id="SSF48726">
    <property type="entry name" value="Immunoglobulin"/>
    <property type="match status" value="1"/>
</dbReference>
<comment type="subcellular location">
    <subcellularLocation>
        <location evidence="2">Cell membrane</location>
        <topology evidence="2">Single-pass type I membrane protein</topology>
    </subcellularLocation>
    <subcellularLocation>
        <location evidence="3">Cytoplasm</location>
    </subcellularLocation>
    <subcellularLocation>
        <location evidence="1">Nucleus</location>
    </subcellularLocation>
</comment>
<gene>
    <name evidence="20" type="ORF">UY3_13957</name>
</gene>
<evidence type="ECO:0000256" key="11">
    <source>
        <dbReference type="ARBA" id="ARBA00023157"/>
    </source>
</evidence>
<reference evidence="21" key="1">
    <citation type="journal article" date="2013" name="Nat. Genet.">
        <title>The draft genomes of soft-shell turtle and green sea turtle yield insights into the development and evolution of the turtle-specific body plan.</title>
        <authorList>
            <person name="Wang Z."/>
            <person name="Pascual-Anaya J."/>
            <person name="Zadissa A."/>
            <person name="Li W."/>
            <person name="Niimura Y."/>
            <person name="Huang Z."/>
            <person name="Li C."/>
            <person name="White S."/>
            <person name="Xiong Z."/>
            <person name="Fang D."/>
            <person name="Wang B."/>
            <person name="Ming Y."/>
            <person name="Chen Y."/>
            <person name="Zheng Y."/>
            <person name="Kuraku S."/>
            <person name="Pignatelli M."/>
            <person name="Herrero J."/>
            <person name="Beal K."/>
            <person name="Nozawa M."/>
            <person name="Li Q."/>
            <person name="Wang J."/>
            <person name="Zhang H."/>
            <person name="Yu L."/>
            <person name="Shigenobu S."/>
            <person name="Wang J."/>
            <person name="Liu J."/>
            <person name="Flicek P."/>
            <person name="Searle S."/>
            <person name="Wang J."/>
            <person name="Kuratani S."/>
            <person name="Yin Y."/>
            <person name="Aken B."/>
            <person name="Zhang G."/>
            <person name="Irie N."/>
        </authorList>
    </citation>
    <scope>NUCLEOTIDE SEQUENCE [LARGE SCALE GENOMIC DNA]</scope>
</reference>
<keyword evidence="10 17" id="KW-0472">Membrane</keyword>
<evidence type="ECO:0000256" key="17">
    <source>
        <dbReference type="SAM" id="Phobius"/>
    </source>
</evidence>
<dbReference type="SMART" id="SM00409">
    <property type="entry name" value="IG"/>
    <property type="match status" value="1"/>
</dbReference>
<dbReference type="GO" id="GO:0005886">
    <property type="term" value="C:plasma membrane"/>
    <property type="evidence" value="ECO:0007669"/>
    <property type="project" value="UniProtKB-SubCell"/>
</dbReference>
<protein>
    <recommendedName>
        <fullName evidence="15">Microfibrillar-associated protein 3-like</fullName>
    </recommendedName>
</protein>
<dbReference type="InterPro" id="IPR013098">
    <property type="entry name" value="Ig_I-set"/>
</dbReference>
<keyword evidence="12" id="KW-0325">Glycoprotein</keyword>
<evidence type="ECO:0000256" key="18">
    <source>
        <dbReference type="SAM" id="SignalP"/>
    </source>
</evidence>
<evidence type="ECO:0000259" key="19">
    <source>
        <dbReference type="PROSITE" id="PS50835"/>
    </source>
</evidence>
<evidence type="ECO:0000256" key="1">
    <source>
        <dbReference type="ARBA" id="ARBA00004123"/>
    </source>
</evidence>
<dbReference type="PANTHER" id="PTHR14340:SF2">
    <property type="entry name" value="MICROFIBRILLAR-ASSOCIATED PROTEIN 3-LIKE"/>
    <property type="match status" value="1"/>
</dbReference>
<dbReference type="AlphaFoldDB" id="M7B9T9"/>
<dbReference type="GO" id="GO:0005737">
    <property type="term" value="C:cytoplasm"/>
    <property type="evidence" value="ECO:0007669"/>
    <property type="project" value="UniProtKB-SubCell"/>
</dbReference>
<feature type="signal peptide" evidence="18">
    <location>
        <begin position="1"/>
        <end position="31"/>
    </location>
</feature>
<evidence type="ECO:0000256" key="6">
    <source>
        <dbReference type="ARBA" id="ARBA00022553"/>
    </source>
</evidence>
<dbReference type="InterPro" id="IPR013783">
    <property type="entry name" value="Ig-like_fold"/>
</dbReference>
<evidence type="ECO:0000313" key="21">
    <source>
        <dbReference type="Proteomes" id="UP000031443"/>
    </source>
</evidence>
<feature type="transmembrane region" description="Helical" evidence="17">
    <location>
        <begin position="149"/>
        <end position="172"/>
    </location>
</feature>
<feature type="chain" id="PRO_5004079896" description="Microfibrillar-associated protein 3-like" evidence="18">
    <location>
        <begin position="32"/>
        <end position="384"/>
    </location>
</feature>
<evidence type="ECO:0000256" key="9">
    <source>
        <dbReference type="ARBA" id="ARBA00022989"/>
    </source>
</evidence>
<evidence type="ECO:0000256" key="4">
    <source>
        <dbReference type="ARBA" id="ARBA00022475"/>
    </source>
</evidence>
<keyword evidence="7 17" id="KW-0812">Transmembrane</keyword>
<dbReference type="OrthoDB" id="8611351at2759"/>
<keyword evidence="4" id="KW-1003">Cell membrane</keyword>
<keyword evidence="6" id="KW-0597">Phosphoprotein</keyword>
<evidence type="ECO:0000256" key="12">
    <source>
        <dbReference type="ARBA" id="ARBA00023180"/>
    </source>
</evidence>
<evidence type="ECO:0000313" key="20">
    <source>
        <dbReference type="EMBL" id="EMP28928.1"/>
    </source>
</evidence>
<dbReference type="Pfam" id="PF07679">
    <property type="entry name" value="I-set"/>
    <property type="match status" value="1"/>
</dbReference>
<sequence>MNMLNNHYFLNFLPTTLFPYLFILLAALTAAEDVTSSILNHTDMNLGSVPVIISIVDHITVKEGKSALIDCNVQGNPAPRYKWYNSNGCLLKEEENSGKWWFLDNGLLNITSVSFDDRGKYTCVASNIYGTVNNTVTLRVVFTSGDMGIYYMIVCLVAFTIVMILNITRLCMMSSHLKKTEKAINEFFRTEGAEKLQKAFEIAKRIPIITSAKTLELAKVTQFKTMEFARYIEELARSVPLPPLIMNCRTIMEEIMEVVGLEEQGQNFVQQAAEGQESTDGEDMFMIPNALKRSDSLTADSEASSLHEQPQQIAIKVSVHQLSKKDCIDDQSQDCVQSEIKEEEIPQTPASPTDPIPEPSTELNSNDIALATDKNTCFIYESHV</sequence>
<evidence type="ECO:0000256" key="2">
    <source>
        <dbReference type="ARBA" id="ARBA00004251"/>
    </source>
</evidence>
<evidence type="ECO:0000256" key="15">
    <source>
        <dbReference type="ARBA" id="ARBA00067552"/>
    </source>
</evidence>
<dbReference type="InterPro" id="IPR036179">
    <property type="entry name" value="Ig-like_dom_sf"/>
</dbReference>
<evidence type="ECO:0000256" key="7">
    <source>
        <dbReference type="ARBA" id="ARBA00022692"/>
    </source>
</evidence>
<dbReference type="GO" id="GO:0005634">
    <property type="term" value="C:nucleus"/>
    <property type="evidence" value="ECO:0007669"/>
    <property type="project" value="UniProtKB-SubCell"/>
</dbReference>
<organism evidence="20 21">
    <name type="scientific">Chelonia mydas</name>
    <name type="common">Green sea-turtle</name>
    <name type="synonym">Chelonia agassizi</name>
    <dbReference type="NCBI Taxonomy" id="8469"/>
    <lineage>
        <taxon>Eukaryota</taxon>
        <taxon>Metazoa</taxon>
        <taxon>Chordata</taxon>
        <taxon>Craniata</taxon>
        <taxon>Vertebrata</taxon>
        <taxon>Euteleostomi</taxon>
        <taxon>Archelosauria</taxon>
        <taxon>Testudinata</taxon>
        <taxon>Testudines</taxon>
        <taxon>Cryptodira</taxon>
        <taxon>Durocryptodira</taxon>
        <taxon>Americhelydia</taxon>
        <taxon>Chelonioidea</taxon>
        <taxon>Cheloniidae</taxon>
        <taxon>Chelonia</taxon>
    </lineage>
</organism>
<feature type="domain" description="Ig-like" evidence="19">
    <location>
        <begin position="50"/>
        <end position="139"/>
    </location>
</feature>
<evidence type="ECO:0000256" key="10">
    <source>
        <dbReference type="ARBA" id="ARBA00023136"/>
    </source>
</evidence>
<evidence type="ECO:0000256" key="8">
    <source>
        <dbReference type="ARBA" id="ARBA00022729"/>
    </source>
</evidence>
<dbReference type="eggNOG" id="ENOG502QW9J">
    <property type="taxonomic scope" value="Eukaryota"/>
</dbReference>
<evidence type="ECO:0000256" key="5">
    <source>
        <dbReference type="ARBA" id="ARBA00022490"/>
    </source>
</evidence>
<keyword evidence="5" id="KW-0963">Cytoplasm</keyword>
<keyword evidence="13" id="KW-0539">Nucleus</keyword>
<name>M7B9T9_CHEMY</name>
<dbReference type="InterPro" id="IPR007110">
    <property type="entry name" value="Ig-like_dom"/>
</dbReference>
<keyword evidence="9 17" id="KW-1133">Transmembrane helix</keyword>
<keyword evidence="21" id="KW-1185">Reference proteome</keyword>
<dbReference type="InterPro" id="IPR003599">
    <property type="entry name" value="Ig_sub"/>
</dbReference>
<proteinExistence type="predicted"/>
<feature type="region of interest" description="Disordered" evidence="16">
    <location>
        <begin position="333"/>
        <end position="367"/>
    </location>
</feature>
<dbReference type="PANTHER" id="PTHR14340">
    <property type="entry name" value="MICROFIBRIL-ASSOCIATED GLYCOPROTEIN 3"/>
    <property type="match status" value="1"/>
</dbReference>
<accession>M7B9T9</accession>
<keyword evidence="14" id="KW-0393">Immunoglobulin domain</keyword>
<dbReference type="SMART" id="SM00408">
    <property type="entry name" value="IGc2"/>
    <property type="match status" value="1"/>
</dbReference>
<dbReference type="PROSITE" id="PS50835">
    <property type="entry name" value="IG_LIKE"/>
    <property type="match status" value="1"/>
</dbReference>
<keyword evidence="8 18" id="KW-0732">Signal</keyword>
<keyword evidence="11" id="KW-1015">Disulfide bond</keyword>
<dbReference type="Gene3D" id="2.60.40.10">
    <property type="entry name" value="Immunoglobulins"/>
    <property type="match status" value="1"/>
</dbReference>
<evidence type="ECO:0000256" key="3">
    <source>
        <dbReference type="ARBA" id="ARBA00004496"/>
    </source>
</evidence>
<dbReference type="InterPro" id="IPR003598">
    <property type="entry name" value="Ig_sub2"/>
</dbReference>
<dbReference type="FunFam" id="2.60.40.10:FF:001040">
    <property type="entry name" value="Microfibrillar-associated protein 3-like protein"/>
    <property type="match status" value="1"/>
</dbReference>
<evidence type="ECO:0000256" key="16">
    <source>
        <dbReference type="SAM" id="MobiDB-lite"/>
    </source>
</evidence>
<evidence type="ECO:0000256" key="13">
    <source>
        <dbReference type="ARBA" id="ARBA00023242"/>
    </source>
</evidence>
<evidence type="ECO:0000256" key="14">
    <source>
        <dbReference type="ARBA" id="ARBA00023319"/>
    </source>
</evidence>